<dbReference type="EMBL" id="KB445803">
    <property type="protein sequence ID" value="EMD34442.1"/>
    <property type="molecule type" value="Genomic_DNA"/>
</dbReference>
<sequence>MNITLVPMGLLSIIPGHHLSLHAAGIPTNVTGDWLTVATSCLCLLITYMGTEFAPDGYSSSPHEYENTLINNIDKQYLRRLGVIAHREHCKLKPVPALGLSVLAKKHQTKMQHFEIQATTKKLKTESKKKLRKFVLEHYSTPYNVH</sequence>
<reference evidence="1 2" key="1">
    <citation type="journal article" date="2012" name="Proc. Natl. Acad. Sci. U.S.A.">
        <title>Comparative genomics of Ceriporiopsis subvermispora and Phanerochaete chrysosporium provide insight into selective ligninolysis.</title>
        <authorList>
            <person name="Fernandez-Fueyo E."/>
            <person name="Ruiz-Duenas F.J."/>
            <person name="Ferreira P."/>
            <person name="Floudas D."/>
            <person name="Hibbett D.S."/>
            <person name="Canessa P."/>
            <person name="Larrondo L.F."/>
            <person name="James T.Y."/>
            <person name="Seelenfreund D."/>
            <person name="Lobos S."/>
            <person name="Polanco R."/>
            <person name="Tello M."/>
            <person name="Honda Y."/>
            <person name="Watanabe T."/>
            <person name="Watanabe T."/>
            <person name="Ryu J.S."/>
            <person name="Kubicek C.P."/>
            <person name="Schmoll M."/>
            <person name="Gaskell J."/>
            <person name="Hammel K.E."/>
            <person name="St John F.J."/>
            <person name="Vanden Wymelenberg A."/>
            <person name="Sabat G."/>
            <person name="Splinter BonDurant S."/>
            <person name="Syed K."/>
            <person name="Yadav J.S."/>
            <person name="Doddapaneni H."/>
            <person name="Subramanian V."/>
            <person name="Lavin J.L."/>
            <person name="Oguiza J.A."/>
            <person name="Perez G."/>
            <person name="Pisabarro A.G."/>
            <person name="Ramirez L."/>
            <person name="Santoyo F."/>
            <person name="Master E."/>
            <person name="Coutinho P.M."/>
            <person name="Henrissat B."/>
            <person name="Lombard V."/>
            <person name="Magnuson J.K."/>
            <person name="Kuees U."/>
            <person name="Hori C."/>
            <person name="Igarashi K."/>
            <person name="Samejima M."/>
            <person name="Held B.W."/>
            <person name="Barry K.W."/>
            <person name="LaButti K.M."/>
            <person name="Lapidus A."/>
            <person name="Lindquist E.A."/>
            <person name="Lucas S.M."/>
            <person name="Riley R."/>
            <person name="Salamov A.A."/>
            <person name="Hoffmeister D."/>
            <person name="Schwenk D."/>
            <person name="Hadar Y."/>
            <person name="Yarden O."/>
            <person name="de Vries R.P."/>
            <person name="Wiebenga A."/>
            <person name="Stenlid J."/>
            <person name="Eastwood D."/>
            <person name="Grigoriev I.V."/>
            <person name="Berka R.M."/>
            <person name="Blanchette R.A."/>
            <person name="Kersten P."/>
            <person name="Martinez A.T."/>
            <person name="Vicuna R."/>
            <person name="Cullen D."/>
        </authorList>
    </citation>
    <scope>NUCLEOTIDE SEQUENCE [LARGE SCALE GENOMIC DNA]</scope>
    <source>
        <strain evidence="1 2">B</strain>
    </source>
</reference>
<organism evidence="1 2">
    <name type="scientific">Ceriporiopsis subvermispora (strain B)</name>
    <name type="common">White-rot fungus</name>
    <name type="synonym">Gelatoporia subvermispora</name>
    <dbReference type="NCBI Taxonomy" id="914234"/>
    <lineage>
        <taxon>Eukaryota</taxon>
        <taxon>Fungi</taxon>
        <taxon>Dikarya</taxon>
        <taxon>Basidiomycota</taxon>
        <taxon>Agaricomycotina</taxon>
        <taxon>Agaricomycetes</taxon>
        <taxon>Polyporales</taxon>
        <taxon>Gelatoporiaceae</taxon>
        <taxon>Gelatoporia</taxon>
    </lineage>
</organism>
<dbReference type="HOGENOM" id="CLU_1777202_0_0_1"/>
<dbReference type="Proteomes" id="UP000016930">
    <property type="component" value="Unassembled WGS sequence"/>
</dbReference>
<keyword evidence="2" id="KW-1185">Reference proteome</keyword>
<proteinExistence type="predicted"/>
<dbReference type="AlphaFoldDB" id="M2R7R2"/>
<evidence type="ECO:0000313" key="1">
    <source>
        <dbReference type="EMBL" id="EMD34442.1"/>
    </source>
</evidence>
<name>M2R7R2_CERS8</name>
<evidence type="ECO:0000313" key="2">
    <source>
        <dbReference type="Proteomes" id="UP000016930"/>
    </source>
</evidence>
<protein>
    <submittedName>
        <fullName evidence="1">Uncharacterized protein</fullName>
    </submittedName>
</protein>
<gene>
    <name evidence="1" type="ORF">CERSUDRAFT_75981</name>
</gene>
<accession>M2R7R2</accession>